<sequence>MKIGERSSSGHYLGIKWCPLEQRSCKRHRRLLIQTYLPWCIEQAVNGRFLLAFDWENHFEKDLSDLQKLCSIISLAEYCSL</sequence>
<dbReference type="WBParaSite" id="DME_0000811901-mRNA-1">
    <property type="protein sequence ID" value="DME_0000811901-mRNA-1"/>
    <property type="gene ID" value="DME_0000811901"/>
</dbReference>
<evidence type="ECO:0000313" key="4">
    <source>
        <dbReference type="WBParaSite" id="DME_0000811901-mRNA-1"/>
    </source>
</evidence>
<protein>
    <submittedName>
        <fullName evidence="1 4">Uncharacterized protein</fullName>
    </submittedName>
</protein>
<gene>
    <name evidence="1" type="ORF">DME_LOCUS10255</name>
</gene>
<name>A0A0N4UK89_DRAME</name>
<dbReference type="InterPro" id="IPR007715">
    <property type="entry name" value="Coq4"/>
</dbReference>
<reference evidence="1 3" key="2">
    <citation type="submission" date="2018-11" db="EMBL/GenBank/DDBJ databases">
        <authorList>
            <consortium name="Pathogen Informatics"/>
        </authorList>
    </citation>
    <scope>NUCLEOTIDE SEQUENCE [LARGE SCALE GENOMIC DNA]</scope>
</reference>
<dbReference type="Proteomes" id="UP000274756">
    <property type="component" value="Unassembled WGS sequence"/>
</dbReference>
<dbReference type="STRING" id="318479.A0A0N4UK89"/>
<evidence type="ECO:0000313" key="1">
    <source>
        <dbReference type="EMBL" id="VDN60282.1"/>
    </source>
</evidence>
<organism evidence="2 4">
    <name type="scientific">Dracunculus medinensis</name>
    <name type="common">Guinea worm</name>
    <dbReference type="NCBI Taxonomy" id="318479"/>
    <lineage>
        <taxon>Eukaryota</taxon>
        <taxon>Metazoa</taxon>
        <taxon>Ecdysozoa</taxon>
        <taxon>Nematoda</taxon>
        <taxon>Chromadorea</taxon>
        <taxon>Rhabditida</taxon>
        <taxon>Spirurina</taxon>
        <taxon>Dracunculoidea</taxon>
        <taxon>Dracunculidae</taxon>
        <taxon>Dracunculus</taxon>
    </lineage>
</organism>
<evidence type="ECO:0000313" key="3">
    <source>
        <dbReference type="Proteomes" id="UP000274756"/>
    </source>
</evidence>
<accession>A0A0N4UK89</accession>
<dbReference type="EMBL" id="UYYG01001209">
    <property type="protein sequence ID" value="VDN60282.1"/>
    <property type="molecule type" value="Genomic_DNA"/>
</dbReference>
<reference evidence="4" key="1">
    <citation type="submission" date="2017-02" db="UniProtKB">
        <authorList>
            <consortium name="WormBaseParasite"/>
        </authorList>
    </citation>
    <scope>IDENTIFICATION</scope>
</reference>
<dbReference type="Proteomes" id="UP000038040">
    <property type="component" value="Unplaced"/>
</dbReference>
<dbReference type="AlphaFoldDB" id="A0A0N4UK89"/>
<dbReference type="GO" id="GO:0006744">
    <property type="term" value="P:ubiquinone biosynthetic process"/>
    <property type="evidence" value="ECO:0007669"/>
    <property type="project" value="InterPro"/>
</dbReference>
<evidence type="ECO:0000313" key="2">
    <source>
        <dbReference type="Proteomes" id="UP000038040"/>
    </source>
</evidence>
<proteinExistence type="predicted"/>
<dbReference type="Pfam" id="PF05019">
    <property type="entry name" value="Coq4"/>
    <property type="match status" value="1"/>
</dbReference>
<dbReference type="OrthoDB" id="4249at2759"/>
<keyword evidence="3" id="KW-1185">Reference proteome</keyword>